<evidence type="ECO:0000313" key="8">
    <source>
        <dbReference type="EMBL" id="MPM27115.1"/>
    </source>
</evidence>
<dbReference type="Pfam" id="PF04542">
    <property type="entry name" value="Sigma70_r2"/>
    <property type="match status" value="1"/>
</dbReference>
<proteinExistence type="inferred from homology"/>
<organism evidence="8">
    <name type="scientific">bioreactor metagenome</name>
    <dbReference type="NCBI Taxonomy" id="1076179"/>
    <lineage>
        <taxon>unclassified sequences</taxon>
        <taxon>metagenomes</taxon>
        <taxon>ecological metagenomes</taxon>
    </lineage>
</organism>
<dbReference type="SUPFAM" id="SSF88659">
    <property type="entry name" value="Sigma3 and sigma4 domains of RNA polymerase sigma factors"/>
    <property type="match status" value="1"/>
</dbReference>
<dbReference type="InterPro" id="IPR000838">
    <property type="entry name" value="RNA_pol_sigma70_ECF_CS"/>
</dbReference>
<dbReference type="InterPro" id="IPR036388">
    <property type="entry name" value="WH-like_DNA-bd_sf"/>
</dbReference>
<dbReference type="InterPro" id="IPR013324">
    <property type="entry name" value="RNA_pol_sigma_r3/r4-like"/>
</dbReference>
<dbReference type="InterPro" id="IPR013249">
    <property type="entry name" value="RNA_pol_sigma70_r4_t2"/>
</dbReference>
<dbReference type="InterPro" id="IPR039425">
    <property type="entry name" value="RNA_pol_sigma-70-like"/>
</dbReference>
<comment type="caution">
    <text evidence="8">The sequence shown here is derived from an EMBL/GenBank/DDBJ whole genome shotgun (WGS) entry which is preliminary data.</text>
</comment>
<evidence type="ECO:0000256" key="1">
    <source>
        <dbReference type="ARBA" id="ARBA00010641"/>
    </source>
</evidence>
<dbReference type="SUPFAM" id="SSF88946">
    <property type="entry name" value="Sigma2 domain of RNA polymerase sigma factors"/>
    <property type="match status" value="1"/>
</dbReference>
<feature type="domain" description="RNA polymerase sigma-70 region 2" evidence="6">
    <location>
        <begin position="24"/>
        <end position="90"/>
    </location>
</feature>
<dbReference type="Gene3D" id="1.10.1740.10">
    <property type="match status" value="1"/>
</dbReference>
<dbReference type="PROSITE" id="PS01063">
    <property type="entry name" value="SIGMA70_ECF"/>
    <property type="match status" value="1"/>
</dbReference>
<keyword evidence="5" id="KW-0804">Transcription</keyword>
<dbReference type="PANTHER" id="PTHR43133:SF45">
    <property type="entry name" value="RNA POLYMERASE ECF-TYPE SIGMA FACTOR"/>
    <property type="match status" value="1"/>
</dbReference>
<evidence type="ECO:0000256" key="2">
    <source>
        <dbReference type="ARBA" id="ARBA00023015"/>
    </source>
</evidence>
<dbReference type="Pfam" id="PF08281">
    <property type="entry name" value="Sigma70_r4_2"/>
    <property type="match status" value="1"/>
</dbReference>
<dbReference type="GO" id="GO:0003677">
    <property type="term" value="F:DNA binding"/>
    <property type="evidence" value="ECO:0007669"/>
    <property type="project" value="UniProtKB-KW"/>
</dbReference>
<comment type="similarity">
    <text evidence="1">Belongs to the sigma-70 factor family. ECF subfamily.</text>
</comment>
<feature type="domain" description="RNA polymerase sigma factor 70 region 4 type 2" evidence="7">
    <location>
        <begin position="121"/>
        <end position="173"/>
    </location>
</feature>
<protein>
    <submittedName>
        <fullName evidence="8">ECF RNA polymerase sigma factor SigW</fullName>
    </submittedName>
</protein>
<dbReference type="CDD" id="cd06171">
    <property type="entry name" value="Sigma70_r4"/>
    <property type="match status" value="1"/>
</dbReference>
<name>A0A644YEW1_9ZZZZ</name>
<reference evidence="8" key="1">
    <citation type="submission" date="2019-08" db="EMBL/GenBank/DDBJ databases">
        <authorList>
            <person name="Kucharzyk K."/>
            <person name="Murdoch R.W."/>
            <person name="Higgins S."/>
            <person name="Loffler F."/>
        </authorList>
    </citation>
    <scope>NUCLEOTIDE SEQUENCE</scope>
</reference>
<dbReference type="Gene3D" id="1.10.10.10">
    <property type="entry name" value="Winged helix-like DNA-binding domain superfamily/Winged helix DNA-binding domain"/>
    <property type="match status" value="1"/>
</dbReference>
<dbReference type="GO" id="GO:0006352">
    <property type="term" value="P:DNA-templated transcription initiation"/>
    <property type="evidence" value="ECO:0007669"/>
    <property type="project" value="InterPro"/>
</dbReference>
<sequence length="185" mass="21315">MKKEEELYIIEQVKKGDSSLFPRLVECHSARILSIVRGVVGNKEDAEEVAQDVFVKAFFSLSGFRCESSFSTWLFKIAYNMSVSKVRIKKRDVVSCYDMASVEDSSVAEIEDKGRKEEMFRALYCVIDQLDTNDRFVLLSFYNHNKSIKEISQITGMSESNVKVRLHRIKKRLAVMLDNNKLCYG</sequence>
<keyword evidence="3" id="KW-0731">Sigma factor</keyword>
<dbReference type="InterPro" id="IPR007627">
    <property type="entry name" value="RNA_pol_sigma70_r2"/>
</dbReference>
<keyword evidence="4" id="KW-0238">DNA-binding</keyword>
<dbReference type="NCBIfam" id="TIGR02937">
    <property type="entry name" value="sigma70-ECF"/>
    <property type="match status" value="1"/>
</dbReference>
<dbReference type="InterPro" id="IPR013325">
    <property type="entry name" value="RNA_pol_sigma_r2"/>
</dbReference>
<evidence type="ECO:0000256" key="5">
    <source>
        <dbReference type="ARBA" id="ARBA00023163"/>
    </source>
</evidence>
<accession>A0A644YEW1</accession>
<dbReference type="GO" id="GO:0016987">
    <property type="term" value="F:sigma factor activity"/>
    <property type="evidence" value="ECO:0007669"/>
    <property type="project" value="UniProtKB-KW"/>
</dbReference>
<evidence type="ECO:0000259" key="7">
    <source>
        <dbReference type="Pfam" id="PF08281"/>
    </source>
</evidence>
<evidence type="ECO:0000256" key="3">
    <source>
        <dbReference type="ARBA" id="ARBA00023082"/>
    </source>
</evidence>
<dbReference type="EMBL" id="VSSQ01004911">
    <property type="protein sequence ID" value="MPM27115.1"/>
    <property type="molecule type" value="Genomic_DNA"/>
</dbReference>
<dbReference type="PANTHER" id="PTHR43133">
    <property type="entry name" value="RNA POLYMERASE ECF-TYPE SIGMA FACTO"/>
    <property type="match status" value="1"/>
</dbReference>
<dbReference type="AlphaFoldDB" id="A0A644YEW1"/>
<keyword evidence="2" id="KW-0805">Transcription regulation</keyword>
<gene>
    <name evidence="8" type="primary">sigW_53</name>
    <name evidence="8" type="ORF">SDC9_73620</name>
</gene>
<evidence type="ECO:0000256" key="4">
    <source>
        <dbReference type="ARBA" id="ARBA00023125"/>
    </source>
</evidence>
<evidence type="ECO:0000259" key="6">
    <source>
        <dbReference type="Pfam" id="PF04542"/>
    </source>
</evidence>
<dbReference type="InterPro" id="IPR014284">
    <property type="entry name" value="RNA_pol_sigma-70_dom"/>
</dbReference>